<dbReference type="OrthoDB" id="34535at2157"/>
<gene>
    <name evidence="1" type="ordered locus">Metfor_1481</name>
</gene>
<dbReference type="RefSeq" id="WP_015285478.1">
    <property type="nucleotide sequence ID" value="NC_019943.1"/>
</dbReference>
<dbReference type="STRING" id="593750.Metfor_1481"/>
<reference evidence="1 2" key="2">
    <citation type="journal article" date="2014" name="Genome Announc.">
        <title>Complete Genome Sequence of Methanoregula formicica SMSPT, a Mesophilic Hydrogenotrophic Methanogen Isolated from a Methanogenic Upflow Anaerobic Sludge Blanket Reactor.</title>
        <authorList>
            <person name="Yamamoto K."/>
            <person name="Tamaki H."/>
            <person name="Cadillo-Quiroz H."/>
            <person name="Imachi H."/>
            <person name="Kyrpides N."/>
            <person name="Woyke T."/>
            <person name="Goodwin L."/>
            <person name="Zinder S.H."/>
            <person name="Kamagata Y."/>
            <person name="Liu W.T."/>
        </authorList>
    </citation>
    <scope>NUCLEOTIDE SEQUENCE [LARGE SCALE GENOMIC DNA]</scope>
    <source>
        <strain evidence="2">DSM 22288 / NBRC 105244 / SMSP</strain>
    </source>
</reference>
<dbReference type="GeneID" id="14307870"/>
<dbReference type="InParanoid" id="L0HER0"/>
<dbReference type="AlphaFoldDB" id="L0HER0"/>
<reference evidence="2" key="1">
    <citation type="submission" date="2011-12" db="EMBL/GenBank/DDBJ databases">
        <title>Complete sequence of Methanoregula formicicum SMSP.</title>
        <authorList>
            <person name="Lucas S."/>
            <person name="Han J."/>
            <person name="Lapidus A."/>
            <person name="Cheng J.-F."/>
            <person name="Goodwin L."/>
            <person name="Pitluck S."/>
            <person name="Peters L."/>
            <person name="Ovchinnikova G."/>
            <person name="Teshima H."/>
            <person name="Detter J.C."/>
            <person name="Han C."/>
            <person name="Tapia R."/>
            <person name="Land M."/>
            <person name="Hauser L."/>
            <person name="Kyrpides N."/>
            <person name="Ivanova N."/>
            <person name="Pagani I."/>
            <person name="Imachi H."/>
            <person name="Tamaki H."/>
            <person name="Sekiguchi Y."/>
            <person name="Kamagata Y."/>
            <person name="Cadillo-Quiroz H."/>
            <person name="Zinder S."/>
            <person name="Liu W.-T."/>
            <person name="Woyke T."/>
        </authorList>
    </citation>
    <scope>NUCLEOTIDE SEQUENCE [LARGE SCALE GENOMIC DNA]</scope>
    <source>
        <strain evidence="2">DSM 22288 / NBRC 105244 / SMSP</strain>
    </source>
</reference>
<dbReference type="eggNOG" id="arCOG00724">
    <property type="taxonomic scope" value="Archaea"/>
</dbReference>
<evidence type="ECO:0000313" key="2">
    <source>
        <dbReference type="Proteomes" id="UP000010824"/>
    </source>
</evidence>
<proteinExistence type="predicted"/>
<dbReference type="KEGG" id="mfo:Metfor_1481"/>
<dbReference type="HOGENOM" id="CLU_1431636_0_0_2"/>
<name>L0HER0_METFS</name>
<dbReference type="Proteomes" id="UP000010824">
    <property type="component" value="Chromosome"/>
</dbReference>
<dbReference type="EMBL" id="CP003167">
    <property type="protein sequence ID" value="AGB02515.1"/>
    <property type="molecule type" value="Genomic_DNA"/>
</dbReference>
<evidence type="ECO:0000313" key="1">
    <source>
        <dbReference type="EMBL" id="AGB02515.1"/>
    </source>
</evidence>
<organism evidence="1 2">
    <name type="scientific">Methanoregula formicica (strain DSM 22288 / NBRC 105244 / SMSP)</name>
    <dbReference type="NCBI Taxonomy" id="593750"/>
    <lineage>
        <taxon>Archaea</taxon>
        <taxon>Methanobacteriati</taxon>
        <taxon>Methanobacteriota</taxon>
        <taxon>Stenosarchaea group</taxon>
        <taxon>Methanomicrobia</taxon>
        <taxon>Methanomicrobiales</taxon>
        <taxon>Methanoregulaceae</taxon>
        <taxon>Methanoregula</taxon>
    </lineage>
</organism>
<protein>
    <recommendedName>
        <fullName evidence="3">Antitoxin SocA-like Panacea domain-containing protein</fullName>
    </recommendedName>
</protein>
<keyword evidence="2" id="KW-1185">Reference proteome</keyword>
<accession>L0HER0</accession>
<sequence>MKKRTTALADKTKIYDYDQFCKLIDEAKDSHQKKMLISDIILILFYSQKDKPIFGRTMLIKQLFLVFTEIMEKNKIETQNPKFVAHNFGPYSFTVMQIVDDLWFSHHLMIEGRKKSRKEAFSLTENGEKRAHELFTGLDPGLQKSLKQKRIGWDQLGTDGILNYVYEKYPKMTENSKIKTRYKGITWGK</sequence>
<evidence type="ECO:0008006" key="3">
    <source>
        <dbReference type="Google" id="ProtNLM"/>
    </source>
</evidence>